<feature type="domain" description="Fumarylacetoacetase-like C-terminal" evidence="1">
    <location>
        <begin position="86"/>
        <end position="317"/>
    </location>
</feature>
<dbReference type="PANTHER" id="PTHR43211:SF1">
    <property type="entry name" value="BLL6422 PROTEIN"/>
    <property type="match status" value="1"/>
</dbReference>
<dbReference type="Gene3D" id="3.90.850.10">
    <property type="entry name" value="Fumarylacetoacetase-like, C-terminal domain"/>
    <property type="match status" value="1"/>
</dbReference>
<dbReference type="Pfam" id="PF01557">
    <property type="entry name" value="FAA_hydrolase"/>
    <property type="match status" value="1"/>
</dbReference>
<dbReference type="EMBL" id="JACSQC010000006">
    <property type="protein sequence ID" value="MBD8044866.1"/>
    <property type="molecule type" value="Genomic_DNA"/>
</dbReference>
<reference evidence="2 3" key="1">
    <citation type="submission" date="2020-08" db="EMBL/GenBank/DDBJ databases">
        <title>A Genomic Blueprint of the Chicken Gut Microbiome.</title>
        <authorList>
            <person name="Gilroy R."/>
            <person name="Ravi A."/>
            <person name="Getino M."/>
            <person name="Pursley I."/>
            <person name="Horton D.L."/>
            <person name="Alikhan N.-F."/>
            <person name="Baker D."/>
            <person name="Gharbi K."/>
            <person name="Hall N."/>
            <person name="Watson M."/>
            <person name="Adriaenssens E.M."/>
            <person name="Foster-Nyarko E."/>
            <person name="Jarju S."/>
            <person name="Secka A."/>
            <person name="Antonio M."/>
            <person name="Oren A."/>
            <person name="Chaudhuri R."/>
            <person name="La Ragione R.M."/>
            <person name="Hildebrand F."/>
            <person name="Pallen M.J."/>
        </authorList>
    </citation>
    <scope>NUCLEOTIDE SEQUENCE [LARGE SCALE GENOMIC DNA]</scope>
    <source>
        <strain evidence="2 3">Sa2BUA2</strain>
    </source>
</reference>
<dbReference type="SUPFAM" id="SSF56529">
    <property type="entry name" value="FAH"/>
    <property type="match status" value="1"/>
</dbReference>
<comment type="caution">
    <text evidence="2">The sequence shown here is derived from an EMBL/GenBank/DDBJ whole genome shotgun (WGS) entry which is preliminary data.</text>
</comment>
<gene>
    <name evidence="2" type="ORF">H9638_13725</name>
</gene>
<keyword evidence="2" id="KW-0378">Hydrolase</keyword>
<organism evidence="2 3">
    <name type="scientific">Arthrobacter pullicola</name>
    <dbReference type="NCBI Taxonomy" id="2762224"/>
    <lineage>
        <taxon>Bacteria</taxon>
        <taxon>Bacillati</taxon>
        <taxon>Actinomycetota</taxon>
        <taxon>Actinomycetes</taxon>
        <taxon>Micrococcales</taxon>
        <taxon>Micrococcaceae</taxon>
        <taxon>Arthrobacter</taxon>
    </lineage>
</organism>
<evidence type="ECO:0000313" key="3">
    <source>
        <dbReference type="Proteomes" id="UP000652763"/>
    </source>
</evidence>
<dbReference type="RefSeq" id="WP_191748241.1">
    <property type="nucleotide sequence ID" value="NZ_JACSQC010000006.1"/>
</dbReference>
<keyword evidence="3" id="KW-1185">Reference proteome</keyword>
<dbReference type="GO" id="GO:0016787">
    <property type="term" value="F:hydrolase activity"/>
    <property type="evidence" value="ECO:0007669"/>
    <property type="project" value="UniProtKB-KW"/>
</dbReference>
<protein>
    <submittedName>
        <fullName evidence="2">Fumarylacetoacetate hydrolase family protein</fullName>
    </submittedName>
</protein>
<evidence type="ECO:0000313" key="2">
    <source>
        <dbReference type="EMBL" id="MBD8044866.1"/>
    </source>
</evidence>
<dbReference type="PANTHER" id="PTHR43211">
    <property type="entry name" value="FUMARYLACETOACETATE HYDROLASE"/>
    <property type="match status" value="1"/>
</dbReference>
<evidence type="ECO:0000259" key="1">
    <source>
        <dbReference type="Pfam" id="PF01557"/>
    </source>
</evidence>
<sequence>MVKIARWNDDGEVRSGFIHGDRAYPLPDGQTTNDLLAAGLEETLRIAERTVAGSDAAAGSAAGSGDSAPKPLSAVVLLAPLVPGTIRDFVAFEEHVEGMRISIDGAAGVVEEWYQAPTFYFTNPHTIRATGEDIPIPAGCSQLDFETEVAAVIGHVPGSSGSNLTVEEAHRHIFGYTIFNDWSARDLQRREMKVSLGPCKGKDFAGTLGPWIVTADEFADRHDAEGFLGLGMRVEVNGVQIGEDLLSNMGWPFAELVAYASQDSRVVPGDVLGSGTCGSGCLAELWGRNGEQTPPPLQTGDTVTMTVEGIGSITNTIGARREAQTLVRARPRPRLQRNYAAAVAGQ</sequence>
<proteinExistence type="predicted"/>
<name>A0ABR8YKT8_9MICC</name>
<dbReference type="InterPro" id="IPR036663">
    <property type="entry name" value="Fumarylacetoacetase_C_sf"/>
</dbReference>
<dbReference type="Proteomes" id="UP000652763">
    <property type="component" value="Unassembled WGS sequence"/>
</dbReference>
<accession>A0ABR8YKT8</accession>
<dbReference type="InterPro" id="IPR011234">
    <property type="entry name" value="Fumarylacetoacetase-like_C"/>
</dbReference>